<sequence>EESGIAQESVSPRNSSAECPRQAMPARVSGVAMPEPTLLTFLPAEPLVALGTLLHQLRPREDDAAS</sequence>
<dbReference type="AlphaFoldDB" id="A0A1Q9BTM4"/>
<gene>
    <name evidence="2" type="ORF">AK812_SmicGene46537</name>
</gene>
<protein>
    <submittedName>
        <fullName evidence="2">Uncharacterized protein</fullName>
    </submittedName>
</protein>
<feature type="region of interest" description="Disordered" evidence="1">
    <location>
        <begin position="1"/>
        <end position="24"/>
    </location>
</feature>
<keyword evidence="3" id="KW-1185">Reference proteome</keyword>
<organism evidence="2 3">
    <name type="scientific">Symbiodinium microadriaticum</name>
    <name type="common">Dinoflagellate</name>
    <name type="synonym">Zooxanthella microadriatica</name>
    <dbReference type="NCBI Taxonomy" id="2951"/>
    <lineage>
        <taxon>Eukaryota</taxon>
        <taxon>Sar</taxon>
        <taxon>Alveolata</taxon>
        <taxon>Dinophyceae</taxon>
        <taxon>Suessiales</taxon>
        <taxon>Symbiodiniaceae</taxon>
        <taxon>Symbiodinium</taxon>
    </lineage>
</organism>
<reference evidence="2 3" key="1">
    <citation type="submission" date="2016-02" db="EMBL/GenBank/DDBJ databases">
        <title>Genome analysis of coral dinoflagellate symbionts highlights evolutionary adaptations to a symbiotic lifestyle.</title>
        <authorList>
            <person name="Aranda M."/>
            <person name="Li Y."/>
            <person name="Liew Y.J."/>
            <person name="Baumgarten S."/>
            <person name="Simakov O."/>
            <person name="Wilson M."/>
            <person name="Piel J."/>
            <person name="Ashoor H."/>
            <person name="Bougouffa S."/>
            <person name="Bajic V.B."/>
            <person name="Ryu T."/>
            <person name="Ravasi T."/>
            <person name="Bayer T."/>
            <person name="Micklem G."/>
            <person name="Kim H."/>
            <person name="Bhak J."/>
            <person name="Lajeunesse T.C."/>
            <person name="Voolstra C.R."/>
        </authorList>
    </citation>
    <scope>NUCLEOTIDE SEQUENCE [LARGE SCALE GENOMIC DNA]</scope>
    <source>
        <strain evidence="2 3">CCMP2467</strain>
    </source>
</reference>
<feature type="compositionally biased region" description="Polar residues" evidence="1">
    <location>
        <begin position="1"/>
        <end position="17"/>
    </location>
</feature>
<feature type="non-terminal residue" evidence="2">
    <location>
        <position position="66"/>
    </location>
</feature>
<dbReference type="EMBL" id="LSRX01004345">
    <property type="protein sequence ID" value="OLP74041.1"/>
    <property type="molecule type" value="Genomic_DNA"/>
</dbReference>
<name>A0A1Q9BTM4_SYMMI</name>
<evidence type="ECO:0000313" key="2">
    <source>
        <dbReference type="EMBL" id="OLP74041.1"/>
    </source>
</evidence>
<accession>A0A1Q9BTM4</accession>
<dbReference type="Proteomes" id="UP000186817">
    <property type="component" value="Unassembled WGS sequence"/>
</dbReference>
<proteinExistence type="predicted"/>
<evidence type="ECO:0000256" key="1">
    <source>
        <dbReference type="SAM" id="MobiDB-lite"/>
    </source>
</evidence>
<evidence type="ECO:0000313" key="3">
    <source>
        <dbReference type="Proteomes" id="UP000186817"/>
    </source>
</evidence>
<feature type="non-terminal residue" evidence="2">
    <location>
        <position position="1"/>
    </location>
</feature>
<comment type="caution">
    <text evidence="2">The sequence shown here is derived from an EMBL/GenBank/DDBJ whole genome shotgun (WGS) entry which is preliminary data.</text>
</comment>